<feature type="compositionally biased region" description="Basic and acidic residues" evidence="1">
    <location>
        <begin position="12"/>
        <end position="21"/>
    </location>
</feature>
<name>A0A2X1YWC5_9FIRM</name>
<evidence type="ECO:0000256" key="1">
    <source>
        <dbReference type="SAM" id="MobiDB-lite"/>
    </source>
</evidence>
<evidence type="ECO:0000313" key="3">
    <source>
        <dbReference type="Proteomes" id="UP000250070"/>
    </source>
</evidence>
<evidence type="ECO:0000313" key="2">
    <source>
        <dbReference type="EMBL" id="SPY59339.1"/>
    </source>
</evidence>
<protein>
    <submittedName>
        <fullName evidence="2">Uncharacterized protein</fullName>
    </submittedName>
</protein>
<sequence length="86" mass="9978">MLLNGYLNQQIENDRTRQEENPFKEGMNVRYKGKEYTITAINDTTSPKTIELEDSTGLMNGFITGSEIILFNDYKDLDLEVIKKRN</sequence>
<proteinExistence type="predicted"/>
<dbReference type="EMBL" id="UATM01000036">
    <property type="protein sequence ID" value="SPY59339.1"/>
    <property type="molecule type" value="Genomic_DNA"/>
</dbReference>
<feature type="compositionally biased region" description="Polar residues" evidence="1">
    <location>
        <begin position="1"/>
        <end position="11"/>
    </location>
</feature>
<reference evidence="2 3" key="1">
    <citation type="submission" date="2018-06" db="EMBL/GenBank/DDBJ databases">
        <authorList>
            <consortium name="Pathogen Informatics"/>
            <person name="Doyle S."/>
        </authorList>
    </citation>
    <scope>NUCLEOTIDE SEQUENCE [LARGE SCALE GENOMIC DNA]</scope>
    <source>
        <strain evidence="2 3">NCTC13076</strain>
    </source>
</reference>
<dbReference type="AlphaFoldDB" id="A0A2X1YWC5"/>
<dbReference type="Proteomes" id="UP000250070">
    <property type="component" value="Unassembled WGS sequence"/>
</dbReference>
<organism evidence="2 3">
    <name type="scientific">Peptoniphilus harei</name>
    <dbReference type="NCBI Taxonomy" id="54005"/>
    <lineage>
        <taxon>Bacteria</taxon>
        <taxon>Bacillati</taxon>
        <taxon>Bacillota</taxon>
        <taxon>Tissierellia</taxon>
        <taxon>Tissierellales</taxon>
        <taxon>Peptoniphilaceae</taxon>
        <taxon>Peptoniphilus</taxon>
    </lineage>
</organism>
<gene>
    <name evidence="2" type="ORF">NCTC13076_02211</name>
</gene>
<dbReference type="RefSeq" id="WP_256584892.1">
    <property type="nucleotide sequence ID" value="NZ_UATM01000036.1"/>
</dbReference>
<feature type="region of interest" description="Disordered" evidence="1">
    <location>
        <begin position="1"/>
        <end position="21"/>
    </location>
</feature>
<accession>A0A2X1YWC5</accession>